<proteinExistence type="predicted"/>
<dbReference type="SUPFAM" id="SSF82784">
    <property type="entry name" value="OsmC-like"/>
    <property type="match status" value="1"/>
</dbReference>
<dbReference type="PANTHER" id="PTHR35368">
    <property type="entry name" value="HYDROPEROXIDE REDUCTASE"/>
    <property type="match status" value="1"/>
</dbReference>
<reference evidence="1 2" key="1">
    <citation type="submission" date="2023-07" db="EMBL/GenBank/DDBJ databases">
        <title>Comparative genomics of wheat-associated soil bacteria to identify genetic determinants of phenazine resistance.</title>
        <authorList>
            <person name="Mouncey N."/>
        </authorList>
    </citation>
    <scope>NUCLEOTIDE SEQUENCE [LARGE SCALE GENOMIC DNA]</scope>
    <source>
        <strain evidence="1 2">W2I7</strain>
    </source>
</reference>
<name>A0ABU0PCF2_9MICO</name>
<protein>
    <submittedName>
        <fullName evidence="1">OsmC-like protein</fullName>
    </submittedName>
</protein>
<dbReference type="InterPro" id="IPR036102">
    <property type="entry name" value="OsmC/Ohrsf"/>
</dbReference>
<dbReference type="InterPro" id="IPR052924">
    <property type="entry name" value="OsmC/Ohr_hydroprdx_reductase"/>
</dbReference>
<accession>A0ABU0PCF2</accession>
<sequence>MTASFVADRRRRYRRVMTLLQDQTVPVADVTSAERAQRLTDAGTAWNERVAADAKNAELTYKVVGRGIGSVATEVRAGKHRFLVDEPGALAGDDSAASPVEYALGALVSCQVVVFRLYAQALGLTIDEIEITAEGDLNVQKLFGIDESGRAGFHDVRLSVDISGPNSAEEYANLRAVVDEHCPVLDLFSNAVPTSSALV</sequence>
<evidence type="ECO:0000313" key="1">
    <source>
        <dbReference type="EMBL" id="MDQ0644652.1"/>
    </source>
</evidence>
<dbReference type="InterPro" id="IPR003718">
    <property type="entry name" value="OsmC/Ohr_fam"/>
</dbReference>
<dbReference type="Proteomes" id="UP001239085">
    <property type="component" value="Unassembled WGS sequence"/>
</dbReference>
<dbReference type="Gene3D" id="3.30.300.20">
    <property type="match status" value="1"/>
</dbReference>
<organism evidence="1 2">
    <name type="scientific">Microbacterium murale</name>
    <dbReference type="NCBI Taxonomy" id="1081040"/>
    <lineage>
        <taxon>Bacteria</taxon>
        <taxon>Bacillati</taxon>
        <taxon>Actinomycetota</taxon>
        <taxon>Actinomycetes</taxon>
        <taxon>Micrococcales</taxon>
        <taxon>Microbacteriaceae</taxon>
        <taxon>Microbacterium</taxon>
    </lineage>
</organism>
<keyword evidence="2" id="KW-1185">Reference proteome</keyword>
<comment type="caution">
    <text evidence="1">The sequence shown here is derived from an EMBL/GenBank/DDBJ whole genome shotgun (WGS) entry which is preliminary data.</text>
</comment>
<gene>
    <name evidence="1" type="ORF">QFZ46_002812</name>
</gene>
<dbReference type="PANTHER" id="PTHR35368:SF1">
    <property type="entry name" value="HYDROPEROXIDE REDUCTASE"/>
    <property type="match status" value="1"/>
</dbReference>
<dbReference type="InterPro" id="IPR015946">
    <property type="entry name" value="KH_dom-like_a/b"/>
</dbReference>
<evidence type="ECO:0000313" key="2">
    <source>
        <dbReference type="Proteomes" id="UP001239085"/>
    </source>
</evidence>
<dbReference type="EMBL" id="JAUSXK010000001">
    <property type="protein sequence ID" value="MDQ0644652.1"/>
    <property type="molecule type" value="Genomic_DNA"/>
</dbReference>
<dbReference type="Pfam" id="PF02566">
    <property type="entry name" value="OsmC"/>
    <property type="match status" value="1"/>
</dbReference>